<proteinExistence type="predicted"/>
<sequence length="313" mass="36137">MVYRANDWDALPKTGDGVQAADFDPPPDWGFGSGGDDYPPWEICDDEHLALQLLQAELDNPSLPYTVNLVKTVCVGSWWGLPLEIKIKILAYLLEVPHQITADDVDSGGSGRKRHRQTRLTPRDWLGYDLTRYKLVSKEFRGVVQQVFYQKNEFVLQPGRETKDIIILPYLSLFYPVLSVNHFIKRLDFKPPEELMNHEYERFQYLAGGPKLVDDTWQFLKNIALGKYGFPLLERIRVFFLPDSARMQVFWNWKIKVKTVDGYKLFLPVDAHWQQELDLELAVRPIGLTCSDQPGFELIRRETADKVGLADAH</sequence>
<dbReference type="EMBL" id="ML987195">
    <property type="protein sequence ID" value="KAF2249507.1"/>
    <property type="molecule type" value="Genomic_DNA"/>
</dbReference>
<accession>A0A6A6IH68</accession>
<dbReference type="Proteomes" id="UP000800094">
    <property type="component" value="Unassembled WGS sequence"/>
</dbReference>
<keyword evidence="2" id="KW-1185">Reference proteome</keyword>
<protein>
    <submittedName>
        <fullName evidence="1">Uncharacterized protein</fullName>
    </submittedName>
</protein>
<dbReference type="AlphaFoldDB" id="A0A6A6IH68"/>
<name>A0A6A6IH68_9PLEO</name>
<dbReference type="RefSeq" id="XP_033684511.1">
    <property type="nucleotide sequence ID" value="XM_033829083.1"/>
</dbReference>
<organism evidence="1 2">
    <name type="scientific">Trematosphaeria pertusa</name>
    <dbReference type="NCBI Taxonomy" id="390896"/>
    <lineage>
        <taxon>Eukaryota</taxon>
        <taxon>Fungi</taxon>
        <taxon>Dikarya</taxon>
        <taxon>Ascomycota</taxon>
        <taxon>Pezizomycotina</taxon>
        <taxon>Dothideomycetes</taxon>
        <taxon>Pleosporomycetidae</taxon>
        <taxon>Pleosporales</taxon>
        <taxon>Massarineae</taxon>
        <taxon>Trematosphaeriaceae</taxon>
        <taxon>Trematosphaeria</taxon>
    </lineage>
</organism>
<reference evidence="1" key="1">
    <citation type="journal article" date="2020" name="Stud. Mycol.">
        <title>101 Dothideomycetes genomes: a test case for predicting lifestyles and emergence of pathogens.</title>
        <authorList>
            <person name="Haridas S."/>
            <person name="Albert R."/>
            <person name="Binder M."/>
            <person name="Bloem J."/>
            <person name="Labutti K."/>
            <person name="Salamov A."/>
            <person name="Andreopoulos B."/>
            <person name="Baker S."/>
            <person name="Barry K."/>
            <person name="Bills G."/>
            <person name="Bluhm B."/>
            <person name="Cannon C."/>
            <person name="Castanera R."/>
            <person name="Culley D."/>
            <person name="Daum C."/>
            <person name="Ezra D."/>
            <person name="Gonzalez J."/>
            <person name="Henrissat B."/>
            <person name="Kuo A."/>
            <person name="Liang C."/>
            <person name="Lipzen A."/>
            <person name="Lutzoni F."/>
            <person name="Magnuson J."/>
            <person name="Mondo S."/>
            <person name="Nolan M."/>
            <person name="Ohm R."/>
            <person name="Pangilinan J."/>
            <person name="Park H.-J."/>
            <person name="Ramirez L."/>
            <person name="Alfaro M."/>
            <person name="Sun H."/>
            <person name="Tritt A."/>
            <person name="Yoshinaga Y."/>
            <person name="Zwiers L.-H."/>
            <person name="Turgeon B."/>
            <person name="Goodwin S."/>
            <person name="Spatafora J."/>
            <person name="Crous P."/>
            <person name="Grigoriev I."/>
        </authorList>
    </citation>
    <scope>NUCLEOTIDE SEQUENCE</scope>
    <source>
        <strain evidence="1">CBS 122368</strain>
    </source>
</reference>
<dbReference type="GeneID" id="54582413"/>
<evidence type="ECO:0000313" key="1">
    <source>
        <dbReference type="EMBL" id="KAF2249507.1"/>
    </source>
</evidence>
<evidence type="ECO:0000313" key="2">
    <source>
        <dbReference type="Proteomes" id="UP000800094"/>
    </source>
</evidence>
<dbReference type="OrthoDB" id="3801236at2759"/>
<gene>
    <name evidence="1" type="ORF">BU26DRAFT_519552</name>
</gene>